<dbReference type="InterPro" id="IPR011990">
    <property type="entry name" value="TPR-like_helical_dom_sf"/>
</dbReference>
<dbReference type="InterPro" id="IPR058852">
    <property type="entry name" value="HTH_77"/>
</dbReference>
<organism evidence="2 3">
    <name type="scientific">Speluncibacter jeojiensis</name>
    <dbReference type="NCBI Taxonomy" id="2710754"/>
    <lineage>
        <taxon>Bacteria</taxon>
        <taxon>Bacillati</taxon>
        <taxon>Actinomycetota</taxon>
        <taxon>Actinomycetes</taxon>
        <taxon>Mycobacteriales</taxon>
        <taxon>Speluncibacteraceae</taxon>
        <taxon>Speluncibacter</taxon>
    </lineage>
</organism>
<dbReference type="Proteomes" id="UP001152755">
    <property type="component" value="Unassembled WGS sequence"/>
</dbReference>
<dbReference type="PANTHER" id="PTHR47691">
    <property type="entry name" value="REGULATOR-RELATED"/>
    <property type="match status" value="1"/>
</dbReference>
<keyword evidence="3" id="KW-1185">Reference proteome</keyword>
<dbReference type="PANTHER" id="PTHR47691:SF3">
    <property type="entry name" value="HTH-TYPE TRANSCRIPTIONAL REGULATOR RV0890C-RELATED"/>
    <property type="match status" value="1"/>
</dbReference>
<dbReference type="AlphaFoldDB" id="A0A9X4M116"/>
<dbReference type="Pfam" id="PF25872">
    <property type="entry name" value="HTH_77"/>
    <property type="match status" value="1"/>
</dbReference>
<dbReference type="Gene3D" id="1.25.40.10">
    <property type="entry name" value="Tetratricopeptide repeat domain"/>
    <property type="match status" value="1"/>
</dbReference>
<dbReference type="Pfam" id="PF13424">
    <property type="entry name" value="TPR_12"/>
    <property type="match status" value="1"/>
</dbReference>
<evidence type="ECO:0000313" key="2">
    <source>
        <dbReference type="EMBL" id="MDG3016035.1"/>
    </source>
</evidence>
<reference evidence="2" key="1">
    <citation type="submission" date="2022-08" db="EMBL/GenBank/DDBJ databases">
        <title>Genome analysis of Corynebacteriales strain.</title>
        <authorList>
            <person name="Lee S.D."/>
        </authorList>
    </citation>
    <scope>NUCLEOTIDE SEQUENCE</scope>
    <source>
        <strain evidence="2">D3-21</strain>
    </source>
</reference>
<sequence>MPSSGGAPSPADLSDVDSVTLFVDRAAAAVPDFTLTDENCTAVAAICARLDGLPLAIELAAARIRALSAEQILERLTDRFALLTHGDRSAPTRQQTLRLSIGWSYGLCTPAEQQLWGRLSLFVGSLELEAAEYVCGDADVVDDLTSLVDKSILIREEDDGRVRFRLLDSVREYGRETIEHAALLPELRRRHRDWYRRLALEAEAQWIGPHQLDWATRLVRELPNLRNAFEFGLTEADDTALVIAAALGPFWLSHGLLGKGRRWLDTALEQTDPRPNPLRAKAVYAYCLLAAIQEDLPAAAVRVRQGRYIVEHLRDPESHAFVDTAEGFTALCGGDIGRAEDCLRRAAAVAEDVGDLRLQIVTTLLLGWICQLRGRTAQALAHHETALSVAESHGESVFRTYALWASGVDLWRMGERDRARTRLEQGLRLTRRTDDPMMVFSCLQALAWIAAQRHRPRRAAVIMGASEAHRDLAGLPEVFFPGLPGHQREFERTVGRKLDAGELEAALREGRAMSTDAAIAYVFAELPVDRPSTPGRRT</sequence>
<dbReference type="EMBL" id="JANRHA010000010">
    <property type="protein sequence ID" value="MDG3016035.1"/>
    <property type="molecule type" value="Genomic_DNA"/>
</dbReference>
<dbReference type="SUPFAM" id="SSF48452">
    <property type="entry name" value="TPR-like"/>
    <property type="match status" value="1"/>
</dbReference>
<evidence type="ECO:0000259" key="1">
    <source>
        <dbReference type="Pfam" id="PF25872"/>
    </source>
</evidence>
<comment type="caution">
    <text evidence="2">The sequence shown here is derived from an EMBL/GenBank/DDBJ whole genome shotgun (WGS) entry which is preliminary data.</text>
</comment>
<proteinExistence type="predicted"/>
<feature type="domain" description="Winged helix-turn-helix" evidence="1">
    <location>
        <begin position="112"/>
        <end position="177"/>
    </location>
</feature>
<accession>A0A9X4M116</accession>
<evidence type="ECO:0000313" key="3">
    <source>
        <dbReference type="Proteomes" id="UP001152755"/>
    </source>
</evidence>
<gene>
    <name evidence="2" type="ORF">NVS88_15855</name>
</gene>
<name>A0A9X4M116_9ACTN</name>
<protein>
    <recommendedName>
        <fullName evidence="1">Winged helix-turn-helix domain-containing protein</fullName>
    </recommendedName>
</protein>